<dbReference type="EMBL" id="CP126214">
    <property type="protein sequence ID" value="WIA16532.1"/>
    <property type="molecule type" value="Genomic_DNA"/>
</dbReference>
<gene>
    <name evidence="5" type="ORF">OEZ85_013208</name>
</gene>
<protein>
    <recommendedName>
        <fullName evidence="4">MYND-type domain-containing protein</fullName>
    </recommendedName>
</protein>
<keyword evidence="1" id="KW-0479">Metal-binding</keyword>
<evidence type="ECO:0000259" key="4">
    <source>
        <dbReference type="Pfam" id="PF01753"/>
    </source>
</evidence>
<keyword evidence="6" id="KW-1185">Reference proteome</keyword>
<organism evidence="5 6">
    <name type="scientific">Tetradesmus obliquus</name>
    <name type="common">Green alga</name>
    <name type="synonym">Acutodesmus obliquus</name>
    <dbReference type="NCBI Taxonomy" id="3088"/>
    <lineage>
        <taxon>Eukaryota</taxon>
        <taxon>Viridiplantae</taxon>
        <taxon>Chlorophyta</taxon>
        <taxon>core chlorophytes</taxon>
        <taxon>Chlorophyceae</taxon>
        <taxon>CS clade</taxon>
        <taxon>Sphaeropleales</taxon>
        <taxon>Scenedesmaceae</taxon>
        <taxon>Tetradesmus</taxon>
    </lineage>
</organism>
<reference evidence="5 6" key="1">
    <citation type="submission" date="2023-05" db="EMBL/GenBank/DDBJ databases">
        <title>A 100% complete, gapless, phased diploid assembly of the Scenedesmus obliquus UTEX 3031 genome.</title>
        <authorList>
            <person name="Biondi T.C."/>
            <person name="Hanschen E.R."/>
            <person name="Kwon T."/>
            <person name="Eng W."/>
            <person name="Kruse C.P.S."/>
            <person name="Koehler S.I."/>
            <person name="Kunde Y."/>
            <person name="Gleasner C.D."/>
            <person name="You Mak K.T."/>
            <person name="Polle J."/>
            <person name="Hovde B.T."/>
            <person name="Starkenburg S.R."/>
        </authorList>
    </citation>
    <scope>NUCLEOTIDE SEQUENCE [LARGE SCALE GENOMIC DNA]</scope>
    <source>
        <strain evidence="5 6">DOE0152z</strain>
    </source>
</reference>
<sequence>MALLVGSGDKELEVAVFKLQPLATCQASELTARSRAPQQHLKGNADTVSQPDDRKISHYLAGALKGCISGTVFLHVDLPGTARYCSKACQVAHHPVHRKICKSIAASTAT</sequence>
<dbReference type="Gene3D" id="6.10.140.2220">
    <property type="match status" value="1"/>
</dbReference>
<evidence type="ECO:0000256" key="1">
    <source>
        <dbReference type="ARBA" id="ARBA00022723"/>
    </source>
</evidence>
<evidence type="ECO:0000256" key="3">
    <source>
        <dbReference type="ARBA" id="ARBA00022833"/>
    </source>
</evidence>
<evidence type="ECO:0000313" key="5">
    <source>
        <dbReference type="EMBL" id="WIA16532.1"/>
    </source>
</evidence>
<proteinExistence type="predicted"/>
<feature type="domain" description="MYND-type" evidence="4">
    <location>
        <begin position="81"/>
        <end position="101"/>
    </location>
</feature>
<name>A0ABY8U7Y6_TETOB</name>
<dbReference type="Pfam" id="PF01753">
    <property type="entry name" value="zf-MYND"/>
    <property type="match status" value="1"/>
</dbReference>
<dbReference type="InterPro" id="IPR002893">
    <property type="entry name" value="Znf_MYND"/>
</dbReference>
<evidence type="ECO:0000256" key="2">
    <source>
        <dbReference type="ARBA" id="ARBA00022771"/>
    </source>
</evidence>
<keyword evidence="3" id="KW-0862">Zinc</keyword>
<accession>A0ABY8U7Y6</accession>
<dbReference type="SUPFAM" id="SSF144232">
    <property type="entry name" value="HIT/MYND zinc finger-like"/>
    <property type="match status" value="1"/>
</dbReference>
<evidence type="ECO:0000313" key="6">
    <source>
        <dbReference type="Proteomes" id="UP001244341"/>
    </source>
</evidence>
<keyword evidence="2" id="KW-0863">Zinc-finger</keyword>
<dbReference type="Proteomes" id="UP001244341">
    <property type="component" value="Chromosome 7b"/>
</dbReference>